<evidence type="ECO:0000313" key="5">
    <source>
        <dbReference type="Proteomes" id="UP000476332"/>
    </source>
</evidence>
<dbReference type="GO" id="GO:0005737">
    <property type="term" value="C:cytoplasm"/>
    <property type="evidence" value="ECO:0007669"/>
    <property type="project" value="TreeGrafter"/>
</dbReference>
<evidence type="ECO:0000259" key="3">
    <source>
        <dbReference type="Pfam" id="PF02581"/>
    </source>
</evidence>
<protein>
    <submittedName>
        <fullName evidence="4">Thiamine phosphate synthase</fullName>
        <ecNumber evidence="4">2.5.1.3</ecNumber>
    </submittedName>
</protein>
<dbReference type="PANTHER" id="PTHR20857">
    <property type="entry name" value="THIAMINE-PHOSPHATE PYROPHOSPHORYLASE"/>
    <property type="match status" value="1"/>
</dbReference>
<dbReference type="EC" id="2.5.1.3" evidence="4"/>
<dbReference type="Pfam" id="PF02581">
    <property type="entry name" value="TMP-TENI"/>
    <property type="match status" value="1"/>
</dbReference>
<keyword evidence="4" id="KW-0808">Transferase</keyword>
<dbReference type="CDD" id="cd00564">
    <property type="entry name" value="TMP_TenI"/>
    <property type="match status" value="1"/>
</dbReference>
<accession>A0A6L9MHJ0</accession>
<dbReference type="Proteomes" id="UP000476332">
    <property type="component" value="Unassembled WGS sequence"/>
</dbReference>
<evidence type="ECO:0000256" key="1">
    <source>
        <dbReference type="ARBA" id="ARBA00004948"/>
    </source>
</evidence>
<proteinExistence type="predicted"/>
<dbReference type="SUPFAM" id="SSF51391">
    <property type="entry name" value="Thiamin phosphate synthase"/>
    <property type="match status" value="1"/>
</dbReference>
<keyword evidence="5" id="KW-1185">Reference proteome</keyword>
<comment type="caution">
    <text evidence="4">The sequence shown here is derived from an EMBL/GenBank/DDBJ whole genome shotgun (WGS) entry which is preliminary data.</text>
</comment>
<sequence>MNEDLIRPRLVLITTPLSDADAETAMRAALAGGDVASVIIDPAGRDDAAFQRLAELLVPMIQEAGAAAIIVDDTRCAGRVGADGIHVTGGDIAALAETIERFAPKLIVGGSGFETRHEALEAGEKLPDYLFFGRLGADLADEAHEKNLEMAEWWADIVELPCIVMAGRSIESVAEAALTGAEFVAVSTAVFADPQAAGAAVARANALFDEYMESEAA</sequence>
<reference evidence="4 5" key="1">
    <citation type="submission" date="2020-01" db="EMBL/GenBank/DDBJ databases">
        <title>Genomes of bacteria type strains.</title>
        <authorList>
            <person name="Chen J."/>
            <person name="Zhu S."/>
            <person name="Chen J."/>
        </authorList>
    </citation>
    <scope>NUCLEOTIDE SEQUENCE [LARGE SCALE GENOMIC DNA]</scope>
    <source>
        <strain evidence="4 5">KCTC 52919</strain>
    </source>
</reference>
<dbReference type="NCBIfam" id="NF005080">
    <property type="entry name" value="PRK06512.1"/>
    <property type="match status" value="1"/>
</dbReference>
<keyword evidence="2" id="KW-0784">Thiamine biosynthesis</keyword>
<evidence type="ECO:0000256" key="2">
    <source>
        <dbReference type="ARBA" id="ARBA00022977"/>
    </source>
</evidence>
<dbReference type="AlphaFoldDB" id="A0A6L9MHJ0"/>
<dbReference type="InterPro" id="IPR013785">
    <property type="entry name" value="Aldolase_TIM"/>
</dbReference>
<dbReference type="GO" id="GO:0004789">
    <property type="term" value="F:thiamine-phosphate diphosphorylase activity"/>
    <property type="evidence" value="ECO:0007669"/>
    <property type="project" value="UniProtKB-EC"/>
</dbReference>
<dbReference type="GO" id="GO:0009228">
    <property type="term" value="P:thiamine biosynthetic process"/>
    <property type="evidence" value="ECO:0007669"/>
    <property type="project" value="UniProtKB-KW"/>
</dbReference>
<gene>
    <name evidence="4" type="ORF">GTW51_10605</name>
</gene>
<dbReference type="InterPro" id="IPR036206">
    <property type="entry name" value="ThiamineP_synth_sf"/>
</dbReference>
<feature type="domain" description="Thiamine phosphate synthase/TenI" evidence="3">
    <location>
        <begin position="10"/>
        <end position="190"/>
    </location>
</feature>
<dbReference type="PANTHER" id="PTHR20857:SF15">
    <property type="entry name" value="THIAMINE-PHOSPHATE SYNTHASE"/>
    <property type="match status" value="1"/>
</dbReference>
<dbReference type="RefSeq" id="WP_163043896.1">
    <property type="nucleotide sequence ID" value="NZ_JAAAMJ010000006.1"/>
</dbReference>
<evidence type="ECO:0000313" key="4">
    <source>
        <dbReference type="EMBL" id="NDV87151.1"/>
    </source>
</evidence>
<name>A0A6L9MHJ0_9HYPH</name>
<comment type="pathway">
    <text evidence="1">Cofactor biosynthesis; thiamine diphosphate biosynthesis.</text>
</comment>
<dbReference type="InterPro" id="IPR022998">
    <property type="entry name" value="ThiamineP_synth_TenI"/>
</dbReference>
<dbReference type="Gene3D" id="3.20.20.70">
    <property type="entry name" value="Aldolase class I"/>
    <property type="match status" value="1"/>
</dbReference>
<dbReference type="EMBL" id="JAAAMJ010000006">
    <property type="protein sequence ID" value="NDV87151.1"/>
    <property type="molecule type" value="Genomic_DNA"/>
</dbReference>
<organism evidence="4 5">
    <name type="scientific">Aurantimonas aggregata</name>
    <dbReference type="NCBI Taxonomy" id="2047720"/>
    <lineage>
        <taxon>Bacteria</taxon>
        <taxon>Pseudomonadati</taxon>
        <taxon>Pseudomonadota</taxon>
        <taxon>Alphaproteobacteria</taxon>
        <taxon>Hyphomicrobiales</taxon>
        <taxon>Aurantimonadaceae</taxon>
        <taxon>Aurantimonas</taxon>
    </lineage>
</organism>